<dbReference type="AlphaFoldDB" id="A0A4R4T5F8"/>
<comment type="caution">
    <text evidence="2">The sequence shown here is derived from an EMBL/GenBank/DDBJ whole genome shotgun (WGS) entry which is preliminary data.</text>
</comment>
<evidence type="ECO:0000313" key="2">
    <source>
        <dbReference type="EMBL" id="TDC72271.1"/>
    </source>
</evidence>
<gene>
    <name evidence="2" type="ORF">E1283_22155</name>
</gene>
<keyword evidence="1" id="KW-0812">Transmembrane</keyword>
<feature type="non-terminal residue" evidence="2">
    <location>
        <position position="131"/>
    </location>
</feature>
<feature type="transmembrane region" description="Helical" evidence="1">
    <location>
        <begin position="39"/>
        <end position="56"/>
    </location>
</feature>
<dbReference type="Proteomes" id="UP000295345">
    <property type="component" value="Unassembled WGS sequence"/>
</dbReference>
<feature type="transmembrane region" description="Helical" evidence="1">
    <location>
        <begin position="63"/>
        <end position="81"/>
    </location>
</feature>
<accession>A0A4R4T5F8</accession>
<proteinExistence type="predicted"/>
<evidence type="ECO:0000256" key="1">
    <source>
        <dbReference type="SAM" id="Phobius"/>
    </source>
</evidence>
<feature type="transmembrane region" description="Helical" evidence="1">
    <location>
        <begin position="112"/>
        <end position="130"/>
    </location>
</feature>
<keyword evidence="1" id="KW-1133">Transmembrane helix</keyword>
<name>A0A4R4T5F8_9ACTN</name>
<keyword evidence="1" id="KW-0472">Membrane</keyword>
<evidence type="ECO:0008006" key="4">
    <source>
        <dbReference type="Google" id="ProtNLM"/>
    </source>
</evidence>
<keyword evidence="3" id="KW-1185">Reference proteome</keyword>
<organism evidence="2 3">
    <name type="scientific">Streptomyces hainanensis</name>
    <dbReference type="NCBI Taxonomy" id="402648"/>
    <lineage>
        <taxon>Bacteria</taxon>
        <taxon>Bacillati</taxon>
        <taxon>Actinomycetota</taxon>
        <taxon>Actinomycetes</taxon>
        <taxon>Kitasatosporales</taxon>
        <taxon>Streptomycetaceae</taxon>
        <taxon>Streptomyces</taxon>
    </lineage>
</organism>
<dbReference type="EMBL" id="SMKI01000255">
    <property type="protein sequence ID" value="TDC72271.1"/>
    <property type="molecule type" value="Genomic_DNA"/>
</dbReference>
<protein>
    <recommendedName>
        <fullName evidence="4">Sensor histidine kinase</fullName>
    </recommendedName>
</protein>
<feature type="transmembrane region" description="Helical" evidence="1">
    <location>
        <begin position="87"/>
        <end position="105"/>
    </location>
</feature>
<evidence type="ECO:0000313" key="3">
    <source>
        <dbReference type="Proteomes" id="UP000295345"/>
    </source>
</evidence>
<sequence>MFDDPGSRRRGRLALRAATVVTAVAPALLDQPTTDTSGTAWLALGGYVVVAAVAIALGPRWPLGTFVATLVTLGAAEVVAAAAEAKISPMAVLPLAFGLYALGAYSRPRRAVLAMVGGAAVVLFGVCLLYI</sequence>
<reference evidence="2 3" key="1">
    <citation type="submission" date="2019-03" db="EMBL/GenBank/DDBJ databases">
        <title>Draft genome sequences of novel Actinobacteria.</title>
        <authorList>
            <person name="Sahin N."/>
            <person name="Ay H."/>
            <person name="Saygin H."/>
        </authorList>
    </citation>
    <scope>NUCLEOTIDE SEQUENCE [LARGE SCALE GENOMIC DNA]</scope>
    <source>
        <strain evidence="2 3">DSM 41900</strain>
    </source>
</reference>